<dbReference type="PROSITE" id="PS50011">
    <property type="entry name" value="PROTEIN_KINASE_DOM"/>
    <property type="match status" value="1"/>
</dbReference>
<organism evidence="6">
    <name type="scientific">Anthurium amnicola</name>
    <dbReference type="NCBI Taxonomy" id="1678845"/>
    <lineage>
        <taxon>Eukaryota</taxon>
        <taxon>Viridiplantae</taxon>
        <taxon>Streptophyta</taxon>
        <taxon>Embryophyta</taxon>
        <taxon>Tracheophyta</taxon>
        <taxon>Spermatophyta</taxon>
        <taxon>Magnoliopsida</taxon>
        <taxon>Liliopsida</taxon>
        <taxon>Araceae</taxon>
        <taxon>Pothoideae</taxon>
        <taxon>Potheae</taxon>
        <taxon>Anthurium</taxon>
    </lineage>
</organism>
<dbReference type="EMBL" id="GDJX01021469">
    <property type="protein sequence ID" value="JAT46467.1"/>
    <property type="molecule type" value="Transcribed_RNA"/>
</dbReference>
<sequence length="163" mass="18008">YLAPEYARGGRLTKKADVYSFGVLVLEIISGRSSAKASWSGMEKFLLEWTWQLHEEGRLLELVDPNLAEYSEEEVLRHIKVALFCTQESANRRPSLPQVVEMLSKPVRLYETELTSPGFHTIGIGGSSKAINAVNCPVKYASSADSTAQLTTASVSFSEVNPR</sequence>
<dbReference type="InterPro" id="IPR001245">
    <property type="entry name" value="Ser-Thr/Tyr_kinase_cat_dom"/>
</dbReference>
<dbReference type="Gene3D" id="1.10.510.10">
    <property type="entry name" value="Transferase(Phosphotransferase) domain 1"/>
    <property type="match status" value="1"/>
</dbReference>
<evidence type="ECO:0000256" key="4">
    <source>
        <dbReference type="ARBA" id="ARBA00022840"/>
    </source>
</evidence>
<reference evidence="6" key="1">
    <citation type="submission" date="2015-07" db="EMBL/GenBank/DDBJ databases">
        <title>Transcriptome Assembly of Anthurium amnicola.</title>
        <authorList>
            <person name="Suzuki J."/>
        </authorList>
    </citation>
    <scope>NUCLEOTIDE SEQUENCE</scope>
</reference>
<keyword evidence="6" id="KW-0675">Receptor</keyword>
<proteinExistence type="predicted"/>
<protein>
    <submittedName>
        <fullName evidence="6">Putative LRR receptor-like serine/threonine-protein kinase At1g56140</fullName>
    </submittedName>
</protein>
<dbReference type="GO" id="GO:0004672">
    <property type="term" value="F:protein kinase activity"/>
    <property type="evidence" value="ECO:0007669"/>
    <property type="project" value="InterPro"/>
</dbReference>
<feature type="domain" description="Protein kinase" evidence="5">
    <location>
        <begin position="1"/>
        <end position="108"/>
    </location>
</feature>
<evidence type="ECO:0000259" key="5">
    <source>
        <dbReference type="PROSITE" id="PS50011"/>
    </source>
</evidence>
<dbReference type="InterPro" id="IPR011009">
    <property type="entry name" value="Kinase-like_dom_sf"/>
</dbReference>
<dbReference type="InterPro" id="IPR000719">
    <property type="entry name" value="Prot_kinase_dom"/>
</dbReference>
<dbReference type="PANTHER" id="PTHR47973">
    <property type="entry name" value="CYSTEINE-RICH RECEPTOR-LIKE PROTEIN KINASE 3"/>
    <property type="match status" value="1"/>
</dbReference>
<dbReference type="InterPro" id="IPR052059">
    <property type="entry name" value="CR_Ser/Thr_kinase"/>
</dbReference>
<dbReference type="Pfam" id="PF07714">
    <property type="entry name" value="PK_Tyr_Ser-Thr"/>
    <property type="match status" value="1"/>
</dbReference>
<keyword evidence="4" id="KW-0067">ATP-binding</keyword>
<accession>A0A1D1XVQ3</accession>
<gene>
    <name evidence="6" type="primary">At1g56140_3</name>
    <name evidence="6" type="ORF">g.8175</name>
</gene>
<keyword evidence="3 6" id="KW-0418">Kinase</keyword>
<evidence type="ECO:0000256" key="1">
    <source>
        <dbReference type="ARBA" id="ARBA00022679"/>
    </source>
</evidence>
<feature type="non-terminal residue" evidence="6">
    <location>
        <position position="1"/>
    </location>
</feature>
<evidence type="ECO:0000256" key="2">
    <source>
        <dbReference type="ARBA" id="ARBA00022741"/>
    </source>
</evidence>
<keyword evidence="1" id="KW-0808">Transferase</keyword>
<dbReference type="AlphaFoldDB" id="A0A1D1XVQ3"/>
<dbReference type="GO" id="GO:0005524">
    <property type="term" value="F:ATP binding"/>
    <property type="evidence" value="ECO:0007669"/>
    <property type="project" value="UniProtKB-KW"/>
</dbReference>
<evidence type="ECO:0000313" key="6">
    <source>
        <dbReference type="EMBL" id="JAT46467.1"/>
    </source>
</evidence>
<dbReference type="SUPFAM" id="SSF56112">
    <property type="entry name" value="Protein kinase-like (PK-like)"/>
    <property type="match status" value="1"/>
</dbReference>
<evidence type="ECO:0000256" key="3">
    <source>
        <dbReference type="ARBA" id="ARBA00022777"/>
    </source>
</evidence>
<keyword evidence="2" id="KW-0547">Nucleotide-binding</keyword>
<name>A0A1D1XVQ3_9ARAE</name>